<dbReference type="InterPro" id="IPR001789">
    <property type="entry name" value="Sig_transdc_resp-reg_receiver"/>
</dbReference>
<organism evidence="3 6">
    <name type="scientific">Donghicola mangrovi</name>
    <dbReference type="NCBI Taxonomy" id="2729614"/>
    <lineage>
        <taxon>Bacteria</taxon>
        <taxon>Pseudomonadati</taxon>
        <taxon>Pseudomonadota</taxon>
        <taxon>Alphaproteobacteria</taxon>
        <taxon>Rhodobacterales</taxon>
        <taxon>Roseobacteraceae</taxon>
        <taxon>Donghicola</taxon>
    </lineage>
</organism>
<reference evidence="5 6" key="1">
    <citation type="submission" date="2020-04" db="EMBL/GenBank/DDBJ databases">
        <title>Donghicola sp., a member of the Rhodobacteraceae family isolated from mangrove forest in Thailand.</title>
        <authorList>
            <person name="Charoenyingcharoen P."/>
            <person name="Yukphan P."/>
        </authorList>
    </citation>
    <scope>NUCLEOTIDE SEQUENCE [LARGE SCALE GENOMIC DNA]</scope>
    <source>
        <strain evidence="3 6">B5-SW-15</strain>
        <strain evidence="4 5">C2-DW-16</strain>
    </source>
</reference>
<dbReference type="Gene3D" id="3.40.50.2300">
    <property type="match status" value="1"/>
</dbReference>
<dbReference type="SUPFAM" id="SSF52172">
    <property type="entry name" value="CheY-like"/>
    <property type="match status" value="1"/>
</dbReference>
<dbReference type="AlphaFoldDB" id="A0A850Q6A4"/>
<dbReference type="GO" id="GO:0000160">
    <property type="term" value="P:phosphorelay signal transduction system"/>
    <property type="evidence" value="ECO:0007669"/>
    <property type="project" value="InterPro"/>
</dbReference>
<sequence length="154" mass="17203">MSRTIVAIFERNPDHADALVSMLRGFPQLEVLYFQNAERMLEDTAAVDVYVLGLDDMGPDQLEVLHRLRLTKRGQHAGIALCSAKTETDLLQAFEAHDFDSFVSKDWVSPAQLYLAITAALRSARWRLNHKCAVHSMPNLCCKFTEDAPAAAAE</sequence>
<comment type="caution">
    <text evidence="1">Lacks conserved residue(s) required for the propagation of feature annotation.</text>
</comment>
<evidence type="ECO:0000259" key="2">
    <source>
        <dbReference type="PROSITE" id="PS50110"/>
    </source>
</evidence>
<evidence type="ECO:0000313" key="6">
    <source>
        <dbReference type="Proteomes" id="UP000592216"/>
    </source>
</evidence>
<name>A0A850Q6A4_9RHOB</name>
<dbReference type="InterPro" id="IPR011006">
    <property type="entry name" value="CheY-like_superfamily"/>
</dbReference>
<protein>
    <submittedName>
        <fullName evidence="3">Response regulator transcription factor</fullName>
    </submittedName>
</protein>
<evidence type="ECO:0000313" key="4">
    <source>
        <dbReference type="EMBL" id="NVO28894.1"/>
    </source>
</evidence>
<dbReference type="EMBL" id="JABCJE010000008">
    <property type="protein sequence ID" value="NVO24646.1"/>
    <property type="molecule type" value="Genomic_DNA"/>
</dbReference>
<feature type="domain" description="Response regulatory" evidence="2">
    <location>
        <begin position="5"/>
        <end position="120"/>
    </location>
</feature>
<dbReference type="Proteomes" id="UP000592216">
    <property type="component" value="Unassembled WGS sequence"/>
</dbReference>
<evidence type="ECO:0000256" key="1">
    <source>
        <dbReference type="PROSITE-ProRule" id="PRU00169"/>
    </source>
</evidence>
<keyword evidence="5" id="KW-1185">Reference proteome</keyword>
<proteinExistence type="predicted"/>
<comment type="caution">
    <text evidence="3">The sequence shown here is derived from an EMBL/GenBank/DDBJ whole genome shotgun (WGS) entry which is preliminary data.</text>
</comment>
<dbReference type="EMBL" id="JABCJD010000009">
    <property type="protein sequence ID" value="NVO28894.1"/>
    <property type="molecule type" value="Genomic_DNA"/>
</dbReference>
<evidence type="ECO:0000313" key="3">
    <source>
        <dbReference type="EMBL" id="NVO24646.1"/>
    </source>
</evidence>
<dbReference type="PROSITE" id="PS50110">
    <property type="entry name" value="RESPONSE_REGULATORY"/>
    <property type="match status" value="1"/>
</dbReference>
<dbReference type="RefSeq" id="WP_176855583.1">
    <property type="nucleotide sequence ID" value="NZ_JABCJD010000009.1"/>
</dbReference>
<dbReference type="Proteomes" id="UP000523601">
    <property type="component" value="Unassembled WGS sequence"/>
</dbReference>
<accession>A0A850Q6A4</accession>
<gene>
    <name evidence="4" type="ORF">HJ526_15800</name>
    <name evidence="3" type="ORF">HJ536_14870</name>
</gene>
<evidence type="ECO:0000313" key="5">
    <source>
        <dbReference type="Proteomes" id="UP000523601"/>
    </source>
</evidence>